<accession>A0A261ETZ2</accession>
<dbReference type="PANTHER" id="PTHR15020:SF50">
    <property type="entry name" value="UPF0659 PROTEIN YMR090W"/>
    <property type="match status" value="1"/>
</dbReference>
<dbReference type="AlphaFoldDB" id="A0A261ETZ2"/>
<comment type="caution">
    <text evidence="2">The sequence shown here is derived from an EMBL/GenBank/DDBJ whole genome shotgun (WGS) entry which is preliminary data.</text>
</comment>
<dbReference type="OrthoDB" id="5510591at2"/>
<dbReference type="Pfam" id="PF13460">
    <property type="entry name" value="NAD_binding_10"/>
    <property type="match status" value="1"/>
</dbReference>
<name>A0A261ETZ2_9BIFI</name>
<keyword evidence="3" id="KW-1185">Reference proteome</keyword>
<protein>
    <submittedName>
        <fullName evidence="2">Oxidoreductase</fullName>
    </submittedName>
</protein>
<feature type="domain" description="NAD(P)-binding" evidence="1">
    <location>
        <begin position="8"/>
        <end position="193"/>
    </location>
</feature>
<dbReference type="PANTHER" id="PTHR15020">
    <property type="entry name" value="FLAVIN REDUCTASE-RELATED"/>
    <property type="match status" value="1"/>
</dbReference>
<dbReference type="Proteomes" id="UP000216004">
    <property type="component" value="Unassembled WGS sequence"/>
</dbReference>
<sequence length="216" mass="24131">MNLLILAANGQIARLVEDGILQDDSLRSVHLTLGLREPQRLSTLSDNPRVTLIDVDIEDATSVQQAMVGQDMVFVAVVDHDQDNAMTTNVIKAMRSNQVNRVVFTNILGLYDEVPGEFGAWNKKQVAWGLPAAINSDRLLNESGLDYTTLRLPWLNDRDEVKYQVTTRYEPYLGVSVSRKSVADLVIRMVKDPDLYSKDSIGLADPQTQGETRPVY</sequence>
<proteinExistence type="predicted"/>
<dbReference type="Gene3D" id="3.40.50.720">
    <property type="entry name" value="NAD(P)-binding Rossmann-like Domain"/>
    <property type="match status" value="1"/>
</dbReference>
<gene>
    <name evidence="2" type="ORF">BOCO_0859</name>
</gene>
<dbReference type="InterPro" id="IPR016040">
    <property type="entry name" value="NAD(P)-bd_dom"/>
</dbReference>
<evidence type="ECO:0000313" key="2">
    <source>
        <dbReference type="EMBL" id="OZG50342.1"/>
    </source>
</evidence>
<evidence type="ECO:0000313" key="3">
    <source>
        <dbReference type="Proteomes" id="UP000216004"/>
    </source>
</evidence>
<dbReference type="SUPFAM" id="SSF51735">
    <property type="entry name" value="NAD(P)-binding Rossmann-fold domains"/>
    <property type="match status" value="1"/>
</dbReference>
<organism evidence="2 3">
    <name type="scientific">Bombiscardovia coagulans</name>
    <dbReference type="NCBI Taxonomy" id="686666"/>
    <lineage>
        <taxon>Bacteria</taxon>
        <taxon>Bacillati</taxon>
        <taxon>Actinomycetota</taxon>
        <taxon>Actinomycetes</taxon>
        <taxon>Bifidobacteriales</taxon>
        <taxon>Bifidobacteriaceae</taxon>
        <taxon>Bombiscardovia</taxon>
    </lineage>
</organism>
<reference evidence="2 3" key="1">
    <citation type="journal article" date="2017" name="BMC Genomics">
        <title>Comparative genomic and phylogenomic analyses of the Bifidobacteriaceae family.</title>
        <authorList>
            <person name="Lugli G.A."/>
            <person name="Milani C."/>
            <person name="Turroni F."/>
            <person name="Duranti S."/>
            <person name="Mancabelli L."/>
            <person name="Mangifesta M."/>
            <person name="Ferrario C."/>
            <person name="Modesto M."/>
            <person name="Mattarelli P."/>
            <person name="Jiri K."/>
            <person name="van Sinderen D."/>
            <person name="Ventura M."/>
        </authorList>
    </citation>
    <scope>NUCLEOTIDE SEQUENCE [LARGE SCALE GENOMIC DNA]</scope>
    <source>
        <strain evidence="2 3">DSM 22924</strain>
    </source>
</reference>
<dbReference type="RefSeq" id="WP_094722831.1">
    <property type="nucleotide sequence ID" value="NZ_MWWS01000004.1"/>
</dbReference>
<evidence type="ECO:0000259" key="1">
    <source>
        <dbReference type="Pfam" id="PF13460"/>
    </source>
</evidence>
<dbReference type="EMBL" id="MWWS01000004">
    <property type="protein sequence ID" value="OZG50342.1"/>
    <property type="molecule type" value="Genomic_DNA"/>
</dbReference>
<dbReference type="InterPro" id="IPR036291">
    <property type="entry name" value="NAD(P)-bd_dom_sf"/>
</dbReference>